<reference evidence="1" key="1">
    <citation type="journal article" date="2015" name="Nature">
        <title>Complex archaea that bridge the gap between prokaryotes and eukaryotes.</title>
        <authorList>
            <person name="Spang A."/>
            <person name="Saw J.H."/>
            <person name="Jorgensen S.L."/>
            <person name="Zaremba-Niedzwiedzka K."/>
            <person name="Martijn J."/>
            <person name="Lind A.E."/>
            <person name="van Eijk R."/>
            <person name="Schleper C."/>
            <person name="Guy L."/>
            <person name="Ettema T.J."/>
        </authorList>
    </citation>
    <scope>NUCLEOTIDE SEQUENCE</scope>
</reference>
<comment type="caution">
    <text evidence="1">The sequence shown here is derived from an EMBL/GenBank/DDBJ whole genome shotgun (WGS) entry which is preliminary data.</text>
</comment>
<gene>
    <name evidence="1" type="ORF">LCGC14_1573550</name>
</gene>
<organism evidence="1">
    <name type="scientific">marine sediment metagenome</name>
    <dbReference type="NCBI Taxonomy" id="412755"/>
    <lineage>
        <taxon>unclassified sequences</taxon>
        <taxon>metagenomes</taxon>
        <taxon>ecological metagenomes</taxon>
    </lineage>
</organism>
<accession>A0A0F9IIZ0</accession>
<protein>
    <submittedName>
        <fullName evidence="1">Uncharacterized protein</fullName>
    </submittedName>
</protein>
<dbReference type="EMBL" id="LAZR01012299">
    <property type="protein sequence ID" value="KKM27561.1"/>
    <property type="molecule type" value="Genomic_DNA"/>
</dbReference>
<sequence length="105" mass="12073">MSYEGYQEKLCSNGHLSHSSDIYGDFIESESPLVCSFCKAPFVFSHEVDETNGVLFDDNDNELPHTIPFPFKEIGFDDIWKEDHYGNKYAVKILKYEIPSGDKQQ</sequence>
<name>A0A0F9IIZ0_9ZZZZ</name>
<dbReference type="AlphaFoldDB" id="A0A0F9IIZ0"/>
<proteinExistence type="predicted"/>
<evidence type="ECO:0000313" key="1">
    <source>
        <dbReference type="EMBL" id="KKM27561.1"/>
    </source>
</evidence>